<keyword evidence="2 4" id="KW-0807">Transducer</keyword>
<dbReference type="RefSeq" id="WP_248936744.1">
    <property type="nucleotide sequence ID" value="NZ_JAKILF010000006.1"/>
</dbReference>
<protein>
    <submittedName>
        <fullName evidence="10">Methyl-accepting chemotaxis protein</fullName>
    </submittedName>
</protein>
<keyword evidence="11" id="KW-1185">Reference proteome</keyword>
<dbReference type="PANTHER" id="PTHR32089">
    <property type="entry name" value="METHYL-ACCEPTING CHEMOTAXIS PROTEIN MCPB"/>
    <property type="match status" value="1"/>
</dbReference>
<evidence type="ECO:0000256" key="4">
    <source>
        <dbReference type="PROSITE-ProRule" id="PRU00284"/>
    </source>
</evidence>
<dbReference type="PROSITE" id="PS50111">
    <property type="entry name" value="CHEMOTAXIS_TRANSDUC_2"/>
    <property type="match status" value="1"/>
</dbReference>
<dbReference type="SUPFAM" id="SSF58104">
    <property type="entry name" value="Methyl-accepting chemotaxis protein (MCP) signaling domain"/>
    <property type="match status" value="1"/>
</dbReference>
<dbReference type="SMART" id="SM00304">
    <property type="entry name" value="HAMP"/>
    <property type="match status" value="1"/>
</dbReference>
<dbReference type="PROSITE" id="PS50885">
    <property type="entry name" value="HAMP"/>
    <property type="match status" value="1"/>
</dbReference>
<evidence type="ECO:0000256" key="5">
    <source>
        <dbReference type="SAM" id="Coils"/>
    </source>
</evidence>
<dbReference type="InterPro" id="IPR004089">
    <property type="entry name" value="MCPsignal_dom"/>
</dbReference>
<proteinExistence type="inferred from homology"/>
<gene>
    <name evidence="10" type="ORF">ACFOE0_13420</name>
</gene>
<dbReference type="Pfam" id="PF00015">
    <property type="entry name" value="MCPsignal"/>
    <property type="match status" value="1"/>
</dbReference>
<name>A0ABV7GI74_9GAMM</name>
<dbReference type="Pfam" id="PF00672">
    <property type="entry name" value="HAMP"/>
    <property type="match status" value="1"/>
</dbReference>
<feature type="region of interest" description="Disordered" evidence="6">
    <location>
        <begin position="367"/>
        <end position="395"/>
    </location>
</feature>
<dbReference type="EMBL" id="JBHRTD010000015">
    <property type="protein sequence ID" value="MFC3139181.1"/>
    <property type="molecule type" value="Genomic_DNA"/>
</dbReference>
<dbReference type="PANTHER" id="PTHR32089:SF120">
    <property type="entry name" value="METHYL-ACCEPTING CHEMOTAXIS PROTEIN TLPQ"/>
    <property type="match status" value="1"/>
</dbReference>
<dbReference type="CDD" id="cd06225">
    <property type="entry name" value="HAMP"/>
    <property type="match status" value="1"/>
</dbReference>
<keyword evidence="7" id="KW-0812">Transmembrane</keyword>
<sequence>MRVALPQTIKGKLTSVVVAILVSVIGFAIIFQRSFSELATLDSASSEILQSQTSTLMLRRHEKDFMARHDVKYQEKFQKDYQQLVQRLTEAKAKLVDLDMNGDTIIETTLSRLNRYQQDFNALVDKRTVIGMAKDDGLMGDVRAASHRIETDVQSALNTEIYSNLLMLRRHEKDFLLRSDPKYVERFNEQVVKTQAMIEQSNTPLNRQLSMTADLEDYQQKFNALAQSLQEYGLTPAEGLHGSLRASVQAAEKQMQTLSTELLGAIDARESALTMRLSLVGGVLALLLCSALWLISRAITLKVAVANNLMKKIAEGDSSLQVRMELKGNDELSELAGHFNNFIANLQMTMEKIVSISTELSTNAKQGLTMAKDTSSNAEQQRQESEQVSAAMNEMTATSREIAQSVLTAANIAQELQDSARIGEQVNADTSQQISELDDSMRLASDNIDKLNAESTRIGSVIDVIRNITEQTNLLALNAAIEAARAGEQGRGFAVVADQVRELALKTHQSTDEITKIIGQLRLDVGQSVSLIADSNNLAKTCVQKARDGADSMARIVAQIEDIAQQNMMIATASEEQTTVTESVEINILAISDLAENTAVAAQNSRTSTHSIEQLASELDGLVGKFTGRPGLAG</sequence>
<dbReference type="InterPro" id="IPR003660">
    <property type="entry name" value="HAMP_dom"/>
</dbReference>
<dbReference type="SMART" id="SM00283">
    <property type="entry name" value="MA"/>
    <property type="match status" value="1"/>
</dbReference>
<comment type="subcellular location">
    <subcellularLocation>
        <location evidence="1">Membrane</location>
    </subcellularLocation>
</comment>
<dbReference type="Proteomes" id="UP001595621">
    <property type="component" value="Unassembled WGS sequence"/>
</dbReference>
<feature type="domain" description="Methyl-accepting transducer" evidence="8">
    <location>
        <begin position="356"/>
        <end position="592"/>
    </location>
</feature>
<comment type="caution">
    <text evidence="10">The sequence shown here is derived from an EMBL/GenBank/DDBJ whole genome shotgun (WGS) entry which is preliminary data.</text>
</comment>
<dbReference type="SMART" id="SM01358">
    <property type="entry name" value="HBM"/>
    <property type="match status" value="1"/>
</dbReference>
<keyword evidence="5" id="KW-0175">Coiled coil</keyword>
<evidence type="ECO:0000256" key="3">
    <source>
        <dbReference type="ARBA" id="ARBA00029447"/>
    </source>
</evidence>
<keyword evidence="7" id="KW-1133">Transmembrane helix</keyword>
<feature type="domain" description="HAMP" evidence="9">
    <location>
        <begin position="297"/>
        <end position="351"/>
    </location>
</feature>
<dbReference type="InterPro" id="IPR032255">
    <property type="entry name" value="HBM"/>
</dbReference>
<evidence type="ECO:0000313" key="10">
    <source>
        <dbReference type="EMBL" id="MFC3139181.1"/>
    </source>
</evidence>
<reference evidence="11" key="1">
    <citation type="journal article" date="2019" name="Int. J. Syst. Evol. Microbiol.">
        <title>The Global Catalogue of Microorganisms (GCM) 10K type strain sequencing project: providing services to taxonomists for standard genome sequencing and annotation.</title>
        <authorList>
            <consortium name="The Broad Institute Genomics Platform"/>
            <consortium name="The Broad Institute Genome Sequencing Center for Infectious Disease"/>
            <person name="Wu L."/>
            <person name="Ma J."/>
        </authorList>
    </citation>
    <scope>NUCLEOTIDE SEQUENCE [LARGE SCALE GENOMIC DNA]</scope>
    <source>
        <strain evidence="11">KCTC 52277</strain>
    </source>
</reference>
<evidence type="ECO:0000256" key="6">
    <source>
        <dbReference type="SAM" id="MobiDB-lite"/>
    </source>
</evidence>
<dbReference type="CDD" id="cd11386">
    <property type="entry name" value="MCP_signal"/>
    <property type="match status" value="1"/>
</dbReference>
<feature type="coiled-coil region" evidence="5">
    <location>
        <begin position="74"/>
        <end position="101"/>
    </location>
</feature>
<comment type="similarity">
    <text evidence="3">Belongs to the methyl-accepting chemotaxis (MCP) protein family.</text>
</comment>
<feature type="transmembrane region" description="Helical" evidence="7">
    <location>
        <begin position="12"/>
        <end position="31"/>
    </location>
</feature>
<dbReference type="Gene3D" id="1.10.287.950">
    <property type="entry name" value="Methyl-accepting chemotaxis protein"/>
    <property type="match status" value="1"/>
</dbReference>
<accession>A0ABV7GI74</accession>
<organism evidence="10 11">
    <name type="scientific">Shewanella submarina</name>
    <dbReference type="NCBI Taxonomy" id="2016376"/>
    <lineage>
        <taxon>Bacteria</taxon>
        <taxon>Pseudomonadati</taxon>
        <taxon>Pseudomonadota</taxon>
        <taxon>Gammaproteobacteria</taxon>
        <taxon>Alteromonadales</taxon>
        <taxon>Shewanellaceae</taxon>
        <taxon>Shewanella</taxon>
    </lineage>
</organism>
<keyword evidence="7" id="KW-0472">Membrane</keyword>
<evidence type="ECO:0000256" key="2">
    <source>
        <dbReference type="ARBA" id="ARBA00023224"/>
    </source>
</evidence>
<evidence type="ECO:0000313" key="11">
    <source>
        <dbReference type="Proteomes" id="UP001595621"/>
    </source>
</evidence>
<evidence type="ECO:0000259" key="8">
    <source>
        <dbReference type="PROSITE" id="PS50111"/>
    </source>
</evidence>
<evidence type="ECO:0000256" key="1">
    <source>
        <dbReference type="ARBA" id="ARBA00004370"/>
    </source>
</evidence>
<evidence type="ECO:0000256" key="7">
    <source>
        <dbReference type="SAM" id="Phobius"/>
    </source>
</evidence>
<evidence type="ECO:0000259" key="9">
    <source>
        <dbReference type="PROSITE" id="PS50885"/>
    </source>
</evidence>